<organism evidence="1 2">
    <name type="scientific">Syntrophobotulus glycolicus (strain DSM 8271 / FlGlyR)</name>
    <dbReference type="NCBI Taxonomy" id="645991"/>
    <lineage>
        <taxon>Bacteria</taxon>
        <taxon>Bacillati</taxon>
        <taxon>Bacillota</taxon>
        <taxon>Clostridia</taxon>
        <taxon>Eubacteriales</taxon>
        <taxon>Desulfitobacteriaceae</taxon>
        <taxon>Syntrophobotulus</taxon>
    </lineage>
</organism>
<proteinExistence type="predicted"/>
<dbReference type="STRING" id="645991.Sgly_1628"/>
<protein>
    <submittedName>
        <fullName evidence="1">Uncharacterized protein</fullName>
    </submittedName>
</protein>
<sequence length="52" mass="6295">MMFPYLLKEESEDSIRVVPRKTLFVPSGMKGFFILYRLVNQEMRVLRKEKRS</sequence>
<dbReference type="Proteomes" id="UP000007488">
    <property type="component" value="Chromosome"/>
</dbReference>
<keyword evidence="2" id="KW-1185">Reference proteome</keyword>
<reference evidence="2" key="2">
    <citation type="submission" date="2011-02" db="EMBL/GenBank/DDBJ databases">
        <title>The complete genome of Syntrophobotulus glycolicus DSM 8271.</title>
        <authorList>
            <person name="Lucas S."/>
            <person name="Copeland A."/>
            <person name="Lapidus A."/>
            <person name="Bruce D."/>
            <person name="Goodwin L."/>
            <person name="Pitluck S."/>
            <person name="Kyrpides N."/>
            <person name="Mavromatis K."/>
            <person name="Pagani I."/>
            <person name="Ivanova N."/>
            <person name="Mikhailova N."/>
            <person name="Chertkov O."/>
            <person name="Held B."/>
            <person name="Detter J.C."/>
            <person name="Tapia R."/>
            <person name="Han C."/>
            <person name="Land M."/>
            <person name="Hauser L."/>
            <person name="Markowitz V."/>
            <person name="Cheng J.-F."/>
            <person name="Hugenholtz P."/>
            <person name="Woyke T."/>
            <person name="Wu D."/>
            <person name="Spring S."/>
            <person name="Schroeder M."/>
            <person name="Brambilla E."/>
            <person name="Klenk H.-P."/>
            <person name="Eisen J.A."/>
        </authorList>
    </citation>
    <scope>NUCLEOTIDE SEQUENCE [LARGE SCALE GENOMIC DNA]</scope>
    <source>
        <strain evidence="2">DSM 8271 / FlGlyR</strain>
    </source>
</reference>
<dbReference type="HOGENOM" id="CLU_3085600_0_0_9"/>
<dbReference type="EMBL" id="CP002547">
    <property type="protein sequence ID" value="ADY55926.1"/>
    <property type="molecule type" value="Genomic_DNA"/>
</dbReference>
<dbReference type="AlphaFoldDB" id="F0SY91"/>
<reference evidence="1 2" key="1">
    <citation type="journal article" date="2011" name="Stand. Genomic Sci.">
        <title>Complete genome sequence of Syntrophobotulus glycolicus type strain (FlGlyR).</title>
        <authorList>
            <person name="Han C."/>
            <person name="Mwirichia R."/>
            <person name="Chertkov O."/>
            <person name="Held B."/>
            <person name="Lapidus A."/>
            <person name="Nolan M."/>
            <person name="Lucas S."/>
            <person name="Hammon N."/>
            <person name="Deshpande S."/>
            <person name="Cheng J.F."/>
            <person name="Tapia R."/>
            <person name="Goodwin L."/>
            <person name="Pitluck S."/>
            <person name="Huntemann M."/>
            <person name="Liolios K."/>
            <person name="Ivanova N."/>
            <person name="Pagani I."/>
            <person name="Mavromatis K."/>
            <person name="Ovchinikova G."/>
            <person name="Pati A."/>
            <person name="Chen A."/>
            <person name="Palaniappan K."/>
            <person name="Land M."/>
            <person name="Hauser L."/>
            <person name="Brambilla E.M."/>
            <person name="Rohde M."/>
            <person name="Spring S."/>
            <person name="Sikorski J."/>
            <person name="Goker M."/>
            <person name="Woyke T."/>
            <person name="Bristow J."/>
            <person name="Eisen J.A."/>
            <person name="Markowitz V."/>
            <person name="Hugenholtz P."/>
            <person name="Kyrpides N.C."/>
            <person name="Klenk H.P."/>
            <person name="Detter J.C."/>
        </authorList>
    </citation>
    <scope>NUCLEOTIDE SEQUENCE [LARGE SCALE GENOMIC DNA]</scope>
    <source>
        <strain evidence="2">DSM 8271 / FlGlyR</strain>
    </source>
</reference>
<accession>F0SY91</accession>
<dbReference type="KEGG" id="sgy:Sgly_1628"/>
<name>F0SY91_SYNGF</name>
<evidence type="ECO:0000313" key="1">
    <source>
        <dbReference type="EMBL" id="ADY55926.1"/>
    </source>
</evidence>
<gene>
    <name evidence="1" type="ordered locus">Sgly_1628</name>
</gene>
<evidence type="ECO:0000313" key="2">
    <source>
        <dbReference type="Proteomes" id="UP000007488"/>
    </source>
</evidence>